<keyword evidence="1" id="KW-0812">Transmembrane</keyword>
<protein>
    <submittedName>
        <fullName evidence="2">DUF2809</fullName>
    </submittedName>
</protein>
<name>A0A975BUP9_9BACT</name>
<keyword evidence="3" id="KW-1185">Reference proteome</keyword>
<keyword evidence="1" id="KW-0472">Membrane</keyword>
<feature type="transmembrane region" description="Helical" evidence="1">
    <location>
        <begin position="100"/>
        <end position="120"/>
    </location>
</feature>
<evidence type="ECO:0000313" key="3">
    <source>
        <dbReference type="Proteomes" id="UP000663722"/>
    </source>
</evidence>
<feature type="transmembrane region" description="Helical" evidence="1">
    <location>
        <begin position="60"/>
        <end position="80"/>
    </location>
</feature>
<organism evidence="2 3">
    <name type="scientific">Desulfonema magnum</name>
    <dbReference type="NCBI Taxonomy" id="45655"/>
    <lineage>
        <taxon>Bacteria</taxon>
        <taxon>Pseudomonadati</taxon>
        <taxon>Thermodesulfobacteriota</taxon>
        <taxon>Desulfobacteria</taxon>
        <taxon>Desulfobacterales</taxon>
        <taxon>Desulfococcaceae</taxon>
        <taxon>Desulfonema</taxon>
    </lineage>
</organism>
<dbReference type="EMBL" id="CP061800">
    <property type="protein sequence ID" value="QTA92089.1"/>
    <property type="molecule type" value="Genomic_DNA"/>
</dbReference>
<proteinExistence type="predicted"/>
<evidence type="ECO:0000256" key="1">
    <source>
        <dbReference type="SAM" id="Phobius"/>
    </source>
</evidence>
<feature type="transmembrane region" description="Helical" evidence="1">
    <location>
        <begin position="9"/>
        <end position="26"/>
    </location>
</feature>
<dbReference type="AlphaFoldDB" id="A0A975BUP9"/>
<dbReference type="Proteomes" id="UP000663722">
    <property type="component" value="Chromosome"/>
</dbReference>
<sequence length="125" mass="14619">MTKIQIRTLISLLIIVPVGFYSKFYAGPAANWANNSLGGLFYEIFWCLVIFFFSETFSPWKIAAFVCITTCGLEFLQLWHPPFLMFLRRFFIGRTILGTTFAWSDFPYYFLGCGIGCFWMKRLRT</sequence>
<reference evidence="2" key="1">
    <citation type="journal article" date="2021" name="Microb. Physiol.">
        <title>Proteogenomic Insights into the Physiology of Marine, Sulfate-Reducing, Filamentous Desulfonema limicola and Desulfonema magnum.</title>
        <authorList>
            <person name="Schnaars V."/>
            <person name="Wohlbrand L."/>
            <person name="Scheve S."/>
            <person name="Hinrichs C."/>
            <person name="Reinhardt R."/>
            <person name="Rabus R."/>
        </authorList>
    </citation>
    <scope>NUCLEOTIDE SEQUENCE</scope>
    <source>
        <strain evidence="2">4be13</strain>
    </source>
</reference>
<dbReference type="KEGG" id="dmm:dnm_081640"/>
<evidence type="ECO:0000313" key="2">
    <source>
        <dbReference type="EMBL" id="QTA92089.1"/>
    </source>
</evidence>
<dbReference type="InterPro" id="IPR021257">
    <property type="entry name" value="DUF2809"/>
</dbReference>
<gene>
    <name evidence="2" type="ORF">dnm_081640</name>
</gene>
<dbReference type="RefSeq" id="WP_207679605.1">
    <property type="nucleotide sequence ID" value="NZ_CP061800.1"/>
</dbReference>
<accession>A0A975BUP9</accession>
<dbReference type="Pfam" id="PF10990">
    <property type="entry name" value="DUF2809"/>
    <property type="match status" value="1"/>
</dbReference>
<feature type="transmembrane region" description="Helical" evidence="1">
    <location>
        <begin position="32"/>
        <end position="53"/>
    </location>
</feature>
<keyword evidence="1" id="KW-1133">Transmembrane helix</keyword>